<evidence type="ECO:0000313" key="11">
    <source>
        <dbReference type="Proteomes" id="UP001140949"/>
    </source>
</evidence>
<keyword evidence="6 8" id="KW-0472">Membrane</keyword>
<accession>A0AAX6DM81</accession>
<evidence type="ECO:0000256" key="3">
    <source>
        <dbReference type="ARBA" id="ARBA00022679"/>
    </source>
</evidence>
<keyword evidence="5 8" id="KW-1133">Transmembrane helix</keyword>
<reference evidence="10" key="1">
    <citation type="journal article" date="2023" name="GigaByte">
        <title>Genome assembly of the bearded iris, Iris pallida Lam.</title>
        <authorList>
            <person name="Bruccoleri R.E."/>
            <person name="Oakeley E.J."/>
            <person name="Faust A.M.E."/>
            <person name="Altorfer M."/>
            <person name="Dessus-Babus S."/>
            <person name="Burckhardt D."/>
            <person name="Oertli M."/>
            <person name="Naumann U."/>
            <person name="Petersen F."/>
            <person name="Wong J."/>
        </authorList>
    </citation>
    <scope>NUCLEOTIDE SEQUENCE</scope>
    <source>
        <strain evidence="10">GSM-AAB239-AS_SAM_17_03QT</strain>
    </source>
</reference>
<evidence type="ECO:0000313" key="10">
    <source>
        <dbReference type="EMBL" id="KAJ6792861.1"/>
    </source>
</evidence>
<dbReference type="GO" id="GO:0005794">
    <property type="term" value="C:Golgi apparatus"/>
    <property type="evidence" value="ECO:0007669"/>
    <property type="project" value="TreeGrafter"/>
</dbReference>
<reference evidence="10" key="2">
    <citation type="submission" date="2023-04" db="EMBL/GenBank/DDBJ databases">
        <authorList>
            <person name="Bruccoleri R.E."/>
            <person name="Oakeley E.J."/>
            <person name="Faust A.-M."/>
            <person name="Dessus-Babus S."/>
            <person name="Altorfer M."/>
            <person name="Burckhardt D."/>
            <person name="Oertli M."/>
            <person name="Naumann U."/>
            <person name="Petersen F."/>
            <person name="Wong J."/>
        </authorList>
    </citation>
    <scope>NUCLEOTIDE SEQUENCE</scope>
    <source>
        <strain evidence="10">GSM-AAB239-AS_SAM_17_03QT</strain>
        <tissue evidence="10">Leaf</tissue>
    </source>
</reference>
<comment type="subcellular location">
    <subcellularLocation>
        <location evidence="1">Membrane</location>
        <topology evidence="1">Multi-pass membrane protein</topology>
    </subcellularLocation>
</comment>
<feature type="transmembrane region" description="Helical" evidence="8">
    <location>
        <begin position="12"/>
        <end position="31"/>
    </location>
</feature>
<comment type="similarity">
    <text evidence="2">Belongs to the PC-esterase family. CASD1 subfamily.</text>
</comment>
<comment type="caution">
    <text evidence="10">The sequence shown here is derived from an EMBL/GenBank/DDBJ whole genome shotgun (WGS) entry which is preliminary data.</text>
</comment>
<dbReference type="PANTHER" id="PTHR13533">
    <property type="entry name" value="N-ACETYLNEURAMINATE 9-O-ACETYLTRANSFERASE"/>
    <property type="match status" value="1"/>
</dbReference>
<gene>
    <name evidence="10" type="ORF">M6B38_237740</name>
</gene>
<evidence type="ECO:0000256" key="2">
    <source>
        <dbReference type="ARBA" id="ARBA00010666"/>
    </source>
</evidence>
<evidence type="ECO:0000256" key="6">
    <source>
        <dbReference type="ARBA" id="ARBA00023136"/>
    </source>
</evidence>
<protein>
    <submittedName>
        <fullName evidence="10">Protein REDUCED WALL ACETYLATION 3-like</fullName>
    </submittedName>
</protein>
<feature type="transmembrane region" description="Helical" evidence="8">
    <location>
        <begin position="51"/>
        <end position="70"/>
    </location>
</feature>
<dbReference type="InterPro" id="IPR012419">
    <property type="entry name" value="Cas1_AcylTrans_dom"/>
</dbReference>
<dbReference type="EMBL" id="JANAVB010043418">
    <property type="protein sequence ID" value="KAJ6792861.1"/>
    <property type="molecule type" value="Genomic_DNA"/>
</dbReference>
<feature type="transmembrane region" description="Helical" evidence="8">
    <location>
        <begin position="90"/>
        <end position="113"/>
    </location>
</feature>
<evidence type="ECO:0000256" key="7">
    <source>
        <dbReference type="ARBA" id="ARBA00023180"/>
    </source>
</evidence>
<organism evidence="10 11">
    <name type="scientific">Iris pallida</name>
    <name type="common">Sweet iris</name>
    <dbReference type="NCBI Taxonomy" id="29817"/>
    <lineage>
        <taxon>Eukaryota</taxon>
        <taxon>Viridiplantae</taxon>
        <taxon>Streptophyta</taxon>
        <taxon>Embryophyta</taxon>
        <taxon>Tracheophyta</taxon>
        <taxon>Spermatophyta</taxon>
        <taxon>Magnoliopsida</taxon>
        <taxon>Liliopsida</taxon>
        <taxon>Asparagales</taxon>
        <taxon>Iridaceae</taxon>
        <taxon>Iridoideae</taxon>
        <taxon>Irideae</taxon>
        <taxon>Iris</taxon>
    </lineage>
</organism>
<evidence type="ECO:0000256" key="1">
    <source>
        <dbReference type="ARBA" id="ARBA00004141"/>
    </source>
</evidence>
<dbReference type="GO" id="GO:0009834">
    <property type="term" value="P:plant-type secondary cell wall biogenesis"/>
    <property type="evidence" value="ECO:0007669"/>
    <property type="project" value="TreeGrafter"/>
</dbReference>
<proteinExistence type="inferred from homology"/>
<keyword evidence="11" id="KW-1185">Reference proteome</keyword>
<keyword evidence="3" id="KW-0808">Transferase</keyword>
<dbReference type="Pfam" id="PF07779">
    <property type="entry name" value="Cas1_AcylT"/>
    <property type="match status" value="1"/>
</dbReference>
<dbReference type="AlphaFoldDB" id="A0AAX6DM81"/>
<keyword evidence="7" id="KW-0325">Glycoprotein</keyword>
<name>A0AAX6DM81_IRIPA</name>
<dbReference type="PANTHER" id="PTHR13533:SF1">
    <property type="entry name" value="N-ACETYLNEURAMINATE 9-O-ACETYLTRANSFERASE"/>
    <property type="match status" value="1"/>
</dbReference>
<sequence>MHQLRSFSLTLFAWLGKITLETYISQIHIWLRSNVPNVQPKWLLSFIPDYPLLNFLLVTALYLFISYRVFDLTNTLKIAFVPGKDNKRLLHNFIAGAALSLCLYCIALVLVSVPRILA</sequence>
<dbReference type="GO" id="GO:0045492">
    <property type="term" value="P:xylan biosynthetic process"/>
    <property type="evidence" value="ECO:0007669"/>
    <property type="project" value="TreeGrafter"/>
</dbReference>
<evidence type="ECO:0000256" key="4">
    <source>
        <dbReference type="ARBA" id="ARBA00022692"/>
    </source>
</evidence>
<evidence type="ECO:0000256" key="5">
    <source>
        <dbReference type="ARBA" id="ARBA00022989"/>
    </source>
</evidence>
<feature type="domain" description="Cas1p 10 TM acyl transferase" evidence="9">
    <location>
        <begin position="3"/>
        <end position="92"/>
    </location>
</feature>
<dbReference type="GO" id="GO:0016020">
    <property type="term" value="C:membrane"/>
    <property type="evidence" value="ECO:0007669"/>
    <property type="project" value="UniProtKB-SubCell"/>
</dbReference>
<dbReference type="GO" id="GO:0010411">
    <property type="term" value="P:xyloglucan metabolic process"/>
    <property type="evidence" value="ECO:0007669"/>
    <property type="project" value="TreeGrafter"/>
</dbReference>
<keyword evidence="4 8" id="KW-0812">Transmembrane</keyword>
<dbReference type="Proteomes" id="UP001140949">
    <property type="component" value="Unassembled WGS sequence"/>
</dbReference>
<evidence type="ECO:0000256" key="8">
    <source>
        <dbReference type="SAM" id="Phobius"/>
    </source>
</evidence>
<dbReference type="GO" id="GO:0016407">
    <property type="term" value="F:acetyltransferase activity"/>
    <property type="evidence" value="ECO:0007669"/>
    <property type="project" value="TreeGrafter"/>
</dbReference>
<evidence type="ECO:0000259" key="9">
    <source>
        <dbReference type="Pfam" id="PF07779"/>
    </source>
</evidence>